<name>A0A1C4DN98_9GAMM</name>
<keyword evidence="3" id="KW-1185">Reference proteome</keyword>
<evidence type="ECO:0000313" key="2">
    <source>
        <dbReference type="EMBL" id="SCC32745.1"/>
    </source>
</evidence>
<evidence type="ECO:0000256" key="1">
    <source>
        <dbReference type="SAM" id="Phobius"/>
    </source>
</evidence>
<gene>
    <name evidence="2" type="ORF">GA0061080_10876</name>
</gene>
<feature type="transmembrane region" description="Helical" evidence="1">
    <location>
        <begin position="78"/>
        <end position="106"/>
    </location>
</feature>
<dbReference type="AlphaFoldDB" id="A0A1C4DN98"/>
<proteinExistence type="predicted"/>
<protein>
    <submittedName>
        <fullName evidence="2">Uncharacterized protein</fullName>
    </submittedName>
</protein>
<reference evidence="3" key="1">
    <citation type="submission" date="2016-08" db="EMBL/GenBank/DDBJ databases">
        <authorList>
            <person name="Varghese N."/>
            <person name="Submissions Spin"/>
        </authorList>
    </citation>
    <scope>NUCLEOTIDE SEQUENCE [LARGE SCALE GENOMIC DNA]</scope>
    <source>
        <strain evidence="3">R-53144</strain>
    </source>
</reference>
<feature type="transmembrane region" description="Helical" evidence="1">
    <location>
        <begin position="12"/>
        <end position="37"/>
    </location>
</feature>
<feature type="transmembrane region" description="Helical" evidence="1">
    <location>
        <begin position="49"/>
        <end position="72"/>
    </location>
</feature>
<keyword evidence="1" id="KW-0472">Membrane</keyword>
<organism evidence="2 3">
    <name type="scientific">Gilliamella intestini</name>
    <dbReference type="NCBI Taxonomy" id="1798183"/>
    <lineage>
        <taxon>Bacteria</taxon>
        <taxon>Pseudomonadati</taxon>
        <taxon>Pseudomonadota</taxon>
        <taxon>Gammaproteobacteria</taxon>
        <taxon>Orbales</taxon>
        <taxon>Orbaceae</taxon>
        <taxon>Gilliamella</taxon>
    </lineage>
</organism>
<keyword evidence="1" id="KW-0812">Transmembrane</keyword>
<dbReference type="RefSeq" id="WP_141683170.1">
    <property type="nucleotide sequence ID" value="NZ_FMBA01000087.1"/>
</dbReference>
<dbReference type="EMBL" id="FMBA01000087">
    <property type="protein sequence ID" value="SCC32745.1"/>
    <property type="molecule type" value="Genomic_DNA"/>
</dbReference>
<sequence>MNIFNRLVRGELSLTVTFWVFGVFVFFVLQLSTFIIFCLSKNSVYGAGLIFLVFLARCILMLMTSIGLWKMILNKNSVLALLAFLLMGLVFIYTCSDIIAAARVFLRILSRIS</sequence>
<evidence type="ECO:0000313" key="3">
    <source>
        <dbReference type="Proteomes" id="UP000199698"/>
    </source>
</evidence>
<accession>A0A1C4DN98</accession>
<dbReference type="Proteomes" id="UP000199698">
    <property type="component" value="Unassembled WGS sequence"/>
</dbReference>
<keyword evidence="1" id="KW-1133">Transmembrane helix</keyword>